<keyword evidence="1" id="KW-0732">Signal</keyword>
<feature type="chain" id="PRO_5045765738" description="Secreted protein" evidence="1">
    <location>
        <begin position="22"/>
        <end position="110"/>
    </location>
</feature>
<accession>A0ABU7F6Z2</accession>
<evidence type="ECO:0000313" key="3">
    <source>
        <dbReference type="Proteomes" id="UP001352852"/>
    </source>
</evidence>
<keyword evidence="3" id="KW-1185">Reference proteome</keyword>
<sequence length="110" mass="12698">MLNKSDHVSLCLLVEFVSFLSLNICQICRNSLKVSVPTVSQTQYSTALHPVSLFRNKPKVHSENGESFLHFRRCPFHRGLQLLPSRRRFLVPNCRLHRHGNSSVLELNKM</sequence>
<dbReference type="EMBL" id="JAHUTJ010076668">
    <property type="protein sequence ID" value="MED6294841.1"/>
    <property type="molecule type" value="Genomic_DNA"/>
</dbReference>
<feature type="signal peptide" evidence="1">
    <location>
        <begin position="1"/>
        <end position="21"/>
    </location>
</feature>
<organism evidence="2 3">
    <name type="scientific">Characodon lateralis</name>
    <dbReference type="NCBI Taxonomy" id="208331"/>
    <lineage>
        <taxon>Eukaryota</taxon>
        <taxon>Metazoa</taxon>
        <taxon>Chordata</taxon>
        <taxon>Craniata</taxon>
        <taxon>Vertebrata</taxon>
        <taxon>Euteleostomi</taxon>
        <taxon>Actinopterygii</taxon>
        <taxon>Neopterygii</taxon>
        <taxon>Teleostei</taxon>
        <taxon>Neoteleostei</taxon>
        <taxon>Acanthomorphata</taxon>
        <taxon>Ovalentaria</taxon>
        <taxon>Atherinomorphae</taxon>
        <taxon>Cyprinodontiformes</taxon>
        <taxon>Goodeidae</taxon>
        <taxon>Characodon</taxon>
    </lineage>
</organism>
<evidence type="ECO:0000313" key="2">
    <source>
        <dbReference type="EMBL" id="MED6294841.1"/>
    </source>
</evidence>
<evidence type="ECO:0008006" key="4">
    <source>
        <dbReference type="Google" id="ProtNLM"/>
    </source>
</evidence>
<proteinExistence type="predicted"/>
<comment type="caution">
    <text evidence="2">The sequence shown here is derived from an EMBL/GenBank/DDBJ whole genome shotgun (WGS) entry which is preliminary data.</text>
</comment>
<protein>
    <recommendedName>
        <fullName evidence="4">Secreted protein</fullName>
    </recommendedName>
</protein>
<dbReference type="Proteomes" id="UP001352852">
    <property type="component" value="Unassembled WGS sequence"/>
</dbReference>
<gene>
    <name evidence="2" type="ORF">CHARACLAT_025269</name>
</gene>
<name>A0ABU7F6Z2_9TELE</name>
<reference evidence="2 3" key="1">
    <citation type="submission" date="2021-06" db="EMBL/GenBank/DDBJ databases">
        <authorList>
            <person name="Palmer J.M."/>
        </authorList>
    </citation>
    <scope>NUCLEOTIDE SEQUENCE [LARGE SCALE GENOMIC DNA]</scope>
    <source>
        <strain evidence="2 3">CL_MEX2019</strain>
        <tissue evidence="2">Muscle</tissue>
    </source>
</reference>
<evidence type="ECO:0000256" key="1">
    <source>
        <dbReference type="SAM" id="SignalP"/>
    </source>
</evidence>